<dbReference type="Pfam" id="PF00916">
    <property type="entry name" value="Sulfate_transp"/>
    <property type="match status" value="2"/>
</dbReference>
<gene>
    <name evidence="7" type="primary">SLC26A6</name>
    <name evidence="7" type="synonym">slc26a6l1</name>
</gene>
<keyword evidence="8" id="KW-1185">Reference proteome</keyword>
<dbReference type="Gene3D" id="3.30.750.24">
    <property type="entry name" value="STAS domain"/>
    <property type="match status" value="1"/>
</dbReference>
<evidence type="ECO:0000256" key="3">
    <source>
        <dbReference type="ARBA" id="ARBA00022989"/>
    </source>
</evidence>
<keyword evidence="3 5" id="KW-1133">Transmembrane helix</keyword>
<dbReference type="SUPFAM" id="SSF52091">
    <property type="entry name" value="SpoIIaa-like"/>
    <property type="match status" value="1"/>
</dbReference>
<reference evidence="7" key="3">
    <citation type="submission" date="2025-09" db="UniProtKB">
        <authorList>
            <consortium name="Ensembl"/>
        </authorList>
    </citation>
    <scope>IDENTIFICATION</scope>
</reference>
<evidence type="ECO:0000259" key="6">
    <source>
        <dbReference type="PROSITE" id="PS50801"/>
    </source>
</evidence>
<dbReference type="CDD" id="cd07042">
    <property type="entry name" value="STAS_SulP_like_sulfate_transporter"/>
    <property type="match status" value="1"/>
</dbReference>
<keyword evidence="2 5" id="KW-0812">Transmembrane</keyword>
<evidence type="ECO:0000256" key="5">
    <source>
        <dbReference type="SAM" id="Phobius"/>
    </source>
</evidence>
<feature type="transmembrane region" description="Helical" evidence="5">
    <location>
        <begin position="298"/>
        <end position="318"/>
    </location>
</feature>
<name>A0A669CV01_ORENI</name>
<evidence type="ECO:0000313" key="8">
    <source>
        <dbReference type="Proteomes" id="UP000005207"/>
    </source>
</evidence>
<dbReference type="InterPro" id="IPR011547">
    <property type="entry name" value="SLC26A/SulP_dom"/>
</dbReference>
<dbReference type="GeneTree" id="ENSGT01150000286960"/>
<feature type="domain" description="STAS" evidence="6">
    <location>
        <begin position="480"/>
        <end position="722"/>
    </location>
</feature>
<sequence length="768" mass="84620">MSQSVGLERPEQMRGKDIFRVERDVLDELKLEEVTQRKSYADIHSSLSEQLKNSLRCNVPYLKQSIVSRLPVLYWLPKYSVWDYGMPDLISGISVGIMHLPQGMAYALLASLPPVFGLYSSLYPALVYFFFGTSRHVSIGTFTVLSIMVGSVTERLAPDVDFQKANGTNITAEVDVTARDSYRVQVAAATTVLGGLIQVLLGVVKFGFVGTYLSEPLVRAYTTAAAAHAVVAQLKYVLGVSPTRFSGPLSLIVAGTLISSYAHLNTNYTISVVGEIPSGLSSPSVPDVSLFGEVIRDAFALAIVGYAITISLGKTFALKHGYKVDSNQELVALGLSNTVGGFFQCFSVCSSMSRSLIQDTTGGKTQMAGVASSLIVLVTILKLGTLFQELPKAVLSAIVFVNLKGMFKQYYDIVTLWRSSKIDLVVWLVTWVSTLLLNLDLGLAASVTFALFTVIFRTQLPAYSVLGNIPGTELYVDIETHREARGIPGVTIFRSSATVYFANADLYLEALKEKSGLNISKMIIYKRRQEAKQKRRERRAERRAKRQAKREVICRKCSVSCSPFSLEDEPGGTERENGTVFVIPTTPRTLDGRWEYLKGGDPDCTSLGWMSELQDGDTTTLGSSSEDTLSHDLERVSLGSLGKWTWDIHSIILDLSTANFIDTVAIKTMKNIFQDFSEIDVDIYMAGCQASVVEQLEHGDFFSEKITKRRLFASVHDAVLHCLNHRGATTIPTYDAILLTHEVLVDKNNRIAISKQKNITTKHLFTVA</sequence>
<reference evidence="8" key="1">
    <citation type="submission" date="2012-01" db="EMBL/GenBank/DDBJ databases">
        <title>The Genome Sequence of Oreochromis niloticus (Nile Tilapia).</title>
        <authorList>
            <consortium name="Broad Institute Genome Assembly Team"/>
            <consortium name="Broad Institute Sequencing Platform"/>
            <person name="Di Palma F."/>
            <person name="Johnson J."/>
            <person name="Lander E.S."/>
            <person name="Lindblad-Toh K."/>
        </authorList>
    </citation>
    <scope>NUCLEOTIDE SEQUENCE [LARGE SCALE GENOMIC DNA]</scope>
</reference>
<dbReference type="PANTHER" id="PTHR11814">
    <property type="entry name" value="SULFATE TRANSPORTER"/>
    <property type="match status" value="1"/>
</dbReference>
<evidence type="ECO:0000256" key="4">
    <source>
        <dbReference type="ARBA" id="ARBA00023136"/>
    </source>
</evidence>
<proteinExistence type="predicted"/>
<evidence type="ECO:0000256" key="2">
    <source>
        <dbReference type="ARBA" id="ARBA00022692"/>
    </source>
</evidence>
<keyword evidence="4 5" id="KW-0472">Membrane</keyword>
<dbReference type="InterPro" id="IPR002645">
    <property type="entry name" value="STAS_dom"/>
</dbReference>
<dbReference type="PROSITE" id="PS01130">
    <property type="entry name" value="SLC26A"/>
    <property type="match status" value="1"/>
</dbReference>
<dbReference type="PROSITE" id="PS50801">
    <property type="entry name" value="STAS"/>
    <property type="match status" value="1"/>
</dbReference>
<feature type="transmembrane region" description="Helical" evidence="5">
    <location>
        <begin position="186"/>
        <end position="208"/>
    </location>
</feature>
<reference evidence="7" key="2">
    <citation type="submission" date="2025-08" db="UniProtKB">
        <authorList>
            <consortium name="Ensembl"/>
        </authorList>
    </citation>
    <scope>IDENTIFICATION</scope>
</reference>
<dbReference type="InterPro" id="IPR018045">
    <property type="entry name" value="S04_transporter_CS"/>
</dbReference>
<protein>
    <submittedName>
        <fullName evidence="7">Solute carrier family 26 member 6, like 1</fullName>
    </submittedName>
</protein>
<feature type="transmembrane region" description="Helical" evidence="5">
    <location>
        <begin position="431"/>
        <end position="456"/>
    </location>
</feature>
<accession>A0A669CV01</accession>
<feature type="transmembrane region" description="Helical" evidence="5">
    <location>
        <begin position="106"/>
        <end position="131"/>
    </location>
</feature>
<organism evidence="7 8">
    <name type="scientific">Oreochromis niloticus</name>
    <name type="common">Nile tilapia</name>
    <name type="synonym">Tilapia nilotica</name>
    <dbReference type="NCBI Taxonomy" id="8128"/>
    <lineage>
        <taxon>Eukaryota</taxon>
        <taxon>Metazoa</taxon>
        <taxon>Chordata</taxon>
        <taxon>Craniata</taxon>
        <taxon>Vertebrata</taxon>
        <taxon>Euteleostomi</taxon>
        <taxon>Actinopterygii</taxon>
        <taxon>Neopterygii</taxon>
        <taxon>Teleostei</taxon>
        <taxon>Neoteleostei</taxon>
        <taxon>Acanthomorphata</taxon>
        <taxon>Ovalentaria</taxon>
        <taxon>Cichlomorphae</taxon>
        <taxon>Cichliformes</taxon>
        <taxon>Cichlidae</taxon>
        <taxon>African cichlids</taxon>
        <taxon>Pseudocrenilabrinae</taxon>
        <taxon>Oreochromini</taxon>
        <taxon>Oreochromis</taxon>
    </lineage>
</organism>
<dbReference type="GO" id="GO:0016020">
    <property type="term" value="C:membrane"/>
    <property type="evidence" value="ECO:0007669"/>
    <property type="project" value="UniProtKB-SubCell"/>
</dbReference>
<dbReference type="Ensembl" id="ENSONIT00000054415.1">
    <property type="protein sequence ID" value="ENSONIP00000051906.1"/>
    <property type="gene ID" value="ENSONIG00000014429.2"/>
</dbReference>
<dbReference type="AlphaFoldDB" id="A0A669CV01"/>
<dbReference type="InterPro" id="IPR036513">
    <property type="entry name" value="STAS_dom_sf"/>
</dbReference>
<dbReference type="Proteomes" id="UP000005207">
    <property type="component" value="Linkage group LG5"/>
</dbReference>
<dbReference type="GO" id="GO:0008271">
    <property type="term" value="F:secondary active sulfate transmembrane transporter activity"/>
    <property type="evidence" value="ECO:0007669"/>
    <property type="project" value="InterPro"/>
</dbReference>
<dbReference type="Pfam" id="PF01740">
    <property type="entry name" value="STAS"/>
    <property type="match status" value="1"/>
</dbReference>
<evidence type="ECO:0000256" key="1">
    <source>
        <dbReference type="ARBA" id="ARBA00004141"/>
    </source>
</evidence>
<comment type="subcellular location">
    <subcellularLocation>
        <location evidence="1">Membrane</location>
        <topology evidence="1">Multi-pass membrane protein</topology>
    </subcellularLocation>
</comment>
<dbReference type="InterPro" id="IPR001902">
    <property type="entry name" value="SLC26A/SulP_fam"/>
</dbReference>
<evidence type="ECO:0000313" key="7">
    <source>
        <dbReference type="Ensembl" id="ENSONIP00000051906.1"/>
    </source>
</evidence>